<organism evidence="2 3">
    <name type="scientific">Tanacetum coccineum</name>
    <dbReference type="NCBI Taxonomy" id="301880"/>
    <lineage>
        <taxon>Eukaryota</taxon>
        <taxon>Viridiplantae</taxon>
        <taxon>Streptophyta</taxon>
        <taxon>Embryophyta</taxon>
        <taxon>Tracheophyta</taxon>
        <taxon>Spermatophyta</taxon>
        <taxon>Magnoliopsida</taxon>
        <taxon>eudicotyledons</taxon>
        <taxon>Gunneridae</taxon>
        <taxon>Pentapetalae</taxon>
        <taxon>asterids</taxon>
        <taxon>campanulids</taxon>
        <taxon>Asterales</taxon>
        <taxon>Asteraceae</taxon>
        <taxon>Asteroideae</taxon>
        <taxon>Anthemideae</taxon>
        <taxon>Anthemidinae</taxon>
        <taxon>Tanacetum</taxon>
    </lineage>
</organism>
<feature type="region of interest" description="Disordered" evidence="1">
    <location>
        <begin position="1"/>
        <end position="24"/>
    </location>
</feature>
<evidence type="ECO:0000313" key="3">
    <source>
        <dbReference type="Proteomes" id="UP001151760"/>
    </source>
</evidence>
<comment type="caution">
    <text evidence="2">The sequence shown here is derived from an EMBL/GenBank/DDBJ whole genome shotgun (WGS) entry which is preliminary data.</text>
</comment>
<dbReference type="PANTHER" id="PTHR24559:SF427">
    <property type="entry name" value="RNA-DIRECTED DNA POLYMERASE"/>
    <property type="match status" value="1"/>
</dbReference>
<dbReference type="InterPro" id="IPR043502">
    <property type="entry name" value="DNA/RNA_pol_sf"/>
</dbReference>
<reference evidence="2" key="2">
    <citation type="submission" date="2022-01" db="EMBL/GenBank/DDBJ databases">
        <authorList>
            <person name="Yamashiro T."/>
            <person name="Shiraishi A."/>
            <person name="Satake H."/>
            <person name="Nakayama K."/>
        </authorList>
    </citation>
    <scope>NUCLEOTIDE SEQUENCE</scope>
</reference>
<proteinExistence type="predicted"/>
<keyword evidence="3" id="KW-1185">Reference proteome</keyword>
<dbReference type="Gene3D" id="3.10.10.10">
    <property type="entry name" value="HIV Type 1 Reverse Transcriptase, subunit A, domain 1"/>
    <property type="match status" value="1"/>
</dbReference>
<evidence type="ECO:0000256" key="1">
    <source>
        <dbReference type="SAM" id="MobiDB-lite"/>
    </source>
</evidence>
<protein>
    <recommendedName>
        <fullName evidence="4">Reverse transcriptase domain-containing protein</fullName>
    </recommendedName>
</protein>
<name>A0ABQ5A6X2_9ASTR</name>
<dbReference type="Gene3D" id="3.30.70.270">
    <property type="match status" value="2"/>
</dbReference>
<dbReference type="InterPro" id="IPR053134">
    <property type="entry name" value="RNA-dir_DNA_polymerase"/>
</dbReference>
<dbReference type="EMBL" id="BQNB010012040">
    <property type="protein sequence ID" value="GJS98385.1"/>
    <property type="molecule type" value="Genomic_DNA"/>
</dbReference>
<evidence type="ECO:0000313" key="2">
    <source>
        <dbReference type="EMBL" id="GJS98385.1"/>
    </source>
</evidence>
<accession>A0ABQ5A6X2</accession>
<dbReference type="PANTHER" id="PTHR24559">
    <property type="entry name" value="TRANSPOSON TY3-I GAG-POL POLYPROTEIN"/>
    <property type="match status" value="1"/>
</dbReference>
<reference evidence="2" key="1">
    <citation type="journal article" date="2022" name="Int. J. Mol. Sci.">
        <title>Draft Genome of Tanacetum Coccineum: Genomic Comparison of Closely Related Tanacetum-Family Plants.</title>
        <authorList>
            <person name="Yamashiro T."/>
            <person name="Shiraishi A."/>
            <person name="Nakayama K."/>
            <person name="Satake H."/>
        </authorList>
    </citation>
    <scope>NUCLEOTIDE SEQUENCE</scope>
</reference>
<dbReference type="Proteomes" id="UP001151760">
    <property type="component" value="Unassembled WGS sequence"/>
</dbReference>
<dbReference type="InterPro" id="IPR043128">
    <property type="entry name" value="Rev_trsase/Diguanyl_cyclase"/>
</dbReference>
<gene>
    <name evidence="2" type="ORF">Tco_0819555</name>
</gene>
<sequence length="726" mass="82277">MMASFFQMNTASSSGSGSLPSNTIANPKGELKAITTRSGLVLDGPSVPMPPPFINPEEDERAEETLTDPGLAEYTIKASPPLVQKAKPTSLKNYVVHKRDPLHPNIPYPSRMHQEKQQDNDEIQIHKFWHMFKQLHINISLADALILILKYQKMLKSLISNKEKLLELANTPLNENCLAVIHKKLPEKLGDPGKFLIRLVLVKLQCKGPSRSRCLNQLDATLVLEKVARDVFVPVGKFTFLADFVIVDYESDPRVPLILGRPFLWTVRALIDVYGEEMISPETNVYDDAFDCQGNKIKESKLLIDELDPPRSSDFLPLPKCDSILYEDFSEVDTLTSTDNEDKVFNPGILIHENHFEVTNCAKNVKKISISNASLILEDFSPPLYEIPFHKEVLGSEILLSFSSKNEEKVFKPGILTSKGVHTSLLPKLSHQGPKAFKVIKIFKSPMEIFLCSYGEDIRVLDCYESPIPNPHEQLYMGGSGFPRIFEATSAHGFCPSFTGFETEGRESYTISVGVKEPGPHKARKVGCVETKDLRSGYKQLRVREQDIPKTTFRTQYGHYEFRVVMPFGTDKRPAFILGPHEPSVAALLDKLYLSSSMDILIYSQSTEKRCQNIEGNFRNVLKKEKLYAQVSKCEFWISKASPKTPREIRQFLGLDGYYRRFIEGFLKIAKSMTKLTQKGIKFDWGEIEEKRFSVNNELLVAAPIWLYLKGARKTLWSLMMSPTRV</sequence>
<dbReference type="SUPFAM" id="SSF56672">
    <property type="entry name" value="DNA/RNA polymerases"/>
    <property type="match status" value="1"/>
</dbReference>
<feature type="compositionally biased region" description="Polar residues" evidence="1">
    <location>
        <begin position="1"/>
        <end position="11"/>
    </location>
</feature>
<evidence type="ECO:0008006" key="4">
    <source>
        <dbReference type="Google" id="ProtNLM"/>
    </source>
</evidence>